<evidence type="ECO:0000259" key="1">
    <source>
        <dbReference type="Pfam" id="PF01636"/>
    </source>
</evidence>
<dbReference type="Gene3D" id="3.30.200.150">
    <property type="match status" value="1"/>
</dbReference>
<reference evidence="2 3" key="1">
    <citation type="submission" date="2019-07" db="EMBL/GenBank/DDBJ databases">
        <title>New species of Amycolatopsis and Streptomyces.</title>
        <authorList>
            <person name="Duangmal K."/>
            <person name="Teo W.F.A."/>
            <person name="Lipun K."/>
        </authorList>
    </citation>
    <scope>NUCLEOTIDE SEQUENCE [LARGE SCALE GENOMIC DNA]</scope>
    <source>
        <strain evidence="2 3">NBRC 109810</strain>
    </source>
</reference>
<keyword evidence="3" id="KW-1185">Reference proteome</keyword>
<accession>A0A5N8V4P1</accession>
<gene>
    <name evidence="2" type="ORF">FNH09_02820</name>
</gene>
<dbReference type="Gene3D" id="3.90.1200.10">
    <property type="match status" value="1"/>
</dbReference>
<evidence type="ECO:0000313" key="3">
    <source>
        <dbReference type="Proteomes" id="UP000325849"/>
    </source>
</evidence>
<dbReference type="Proteomes" id="UP000325849">
    <property type="component" value="Unassembled WGS sequence"/>
</dbReference>
<dbReference type="GO" id="GO:0016740">
    <property type="term" value="F:transferase activity"/>
    <property type="evidence" value="ECO:0007669"/>
    <property type="project" value="UniProtKB-KW"/>
</dbReference>
<name>A0A5N8V4P1_9ACTN</name>
<dbReference type="InterPro" id="IPR011009">
    <property type="entry name" value="Kinase-like_dom_sf"/>
</dbReference>
<protein>
    <submittedName>
        <fullName evidence="2">Phosphotransferase</fullName>
    </submittedName>
</protein>
<evidence type="ECO:0000313" key="2">
    <source>
        <dbReference type="EMBL" id="MPY30271.1"/>
    </source>
</evidence>
<organism evidence="2 3">
    <name type="scientific">Streptomyces adustus</name>
    <dbReference type="NCBI Taxonomy" id="1609272"/>
    <lineage>
        <taxon>Bacteria</taxon>
        <taxon>Bacillati</taxon>
        <taxon>Actinomycetota</taxon>
        <taxon>Actinomycetes</taxon>
        <taxon>Kitasatosporales</taxon>
        <taxon>Streptomycetaceae</taxon>
        <taxon>Streptomyces</taxon>
    </lineage>
</organism>
<dbReference type="OrthoDB" id="3328272at2"/>
<feature type="domain" description="Aminoglycoside phosphotransferase" evidence="1">
    <location>
        <begin position="78"/>
        <end position="276"/>
    </location>
</feature>
<dbReference type="RefSeq" id="WP_152884743.1">
    <property type="nucleotide sequence ID" value="NZ_VJZD01000006.1"/>
</dbReference>
<keyword evidence="2" id="KW-0808">Transferase</keyword>
<proteinExistence type="predicted"/>
<comment type="caution">
    <text evidence="2">The sequence shown here is derived from an EMBL/GenBank/DDBJ whole genome shotgun (WGS) entry which is preliminary data.</text>
</comment>
<dbReference type="InterPro" id="IPR002575">
    <property type="entry name" value="Aminoglycoside_PTrfase"/>
</dbReference>
<dbReference type="SUPFAM" id="SSF56112">
    <property type="entry name" value="Protein kinase-like (PK-like)"/>
    <property type="match status" value="1"/>
</dbReference>
<dbReference type="Pfam" id="PF01636">
    <property type="entry name" value="APH"/>
    <property type="match status" value="1"/>
</dbReference>
<dbReference type="EMBL" id="VJZD01000006">
    <property type="protein sequence ID" value="MPY30271.1"/>
    <property type="molecule type" value="Genomic_DNA"/>
</dbReference>
<dbReference type="AlphaFoldDB" id="A0A5N8V4P1"/>
<sequence>MRQFADIEDLSGLVRDALGAGCRVVAVDRLRGGSKKGVYRVHLDGVRTAGVIVYSWAEAENYWPGAREEDPADPFAPASGLVPFLTAQRTLERLGVRVPRLLLADDSRRRRPADVAVVEDVAGGTLEALFATDPARASQALGDLAGMLEVMHRHQDVRYGRLDLPERDGSVSEVTCEQRVLDRALRDLAEAAGRDARITAAAAALRDRLYELADRVGPRTEFGLIHGELGPDHVLVDADGYPVLIDIEGLMYFDVEWEHVFLQLRFGERYTALARPGLDPRRLDLYRLAMRLSLVAGPLRLLDGDFPDRALMQGIADHNATEALALLPSI</sequence>